<feature type="domain" description="GerMN" evidence="3">
    <location>
        <begin position="96"/>
        <end position="182"/>
    </location>
</feature>
<accession>A0A0J1FQX5</accession>
<keyword evidence="5" id="KW-1185">Reference proteome</keyword>
<protein>
    <submittedName>
        <fullName evidence="4">Sporulation and spore germination</fullName>
    </submittedName>
</protein>
<evidence type="ECO:0000313" key="5">
    <source>
        <dbReference type="Proteomes" id="UP000036356"/>
    </source>
</evidence>
<gene>
    <name evidence="4" type="ORF">DEAC_c19390</name>
</gene>
<evidence type="ECO:0000256" key="2">
    <source>
        <dbReference type="SAM" id="SignalP"/>
    </source>
</evidence>
<evidence type="ECO:0000313" key="4">
    <source>
        <dbReference type="EMBL" id="KLU65900.1"/>
    </source>
</evidence>
<keyword evidence="2" id="KW-0732">Signal</keyword>
<name>A0A0J1FQX5_9FIRM</name>
<feature type="chain" id="PRO_5039695097" evidence="2">
    <location>
        <begin position="25"/>
        <end position="200"/>
    </location>
</feature>
<sequence>MTKGIHKVHSFMLIALLLIVTVLAGCNSAKTQQTQSSSDNQTTTTPLTPSSPSTSEPESSATQAETVKLTLYFPNADGSALVPAQRTVEVSNQEIIKAMFKELSSPPSGLEPPLPKGTILRSAVVKDGVATLSLSSQFRTNFGGGSDAELMTIYSIVDSITNLPGVQSVQFLLEGQKQDAILGSLDTSVPLKSNPSLIRK</sequence>
<dbReference type="PROSITE" id="PS51257">
    <property type="entry name" value="PROKAR_LIPOPROTEIN"/>
    <property type="match status" value="1"/>
</dbReference>
<dbReference type="EMBL" id="LDZY01000006">
    <property type="protein sequence ID" value="KLU65900.1"/>
    <property type="molecule type" value="Genomic_DNA"/>
</dbReference>
<dbReference type="SMART" id="SM00909">
    <property type="entry name" value="Germane"/>
    <property type="match status" value="1"/>
</dbReference>
<dbReference type="AlphaFoldDB" id="A0A0J1FQX5"/>
<reference evidence="4 5" key="1">
    <citation type="submission" date="2015-06" db="EMBL/GenBank/DDBJ databases">
        <title>Draft genome of the moderately acidophilic sulfate reducer Candidatus Desulfosporosinus acididurans strain M1.</title>
        <authorList>
            <person name="Poehlein A."/>
            <person name="Petzsch P."/>
            <person name="Johnson B.D."/>
            <person name="Schloemann M."/>
            <person name="Daniel R."/>
            <person name="Muehling M."/>
        </authorList>
    </citation>
    <scope>NUCLEOTIDE SEQUENCE [LARGE SCALE GENOMIC DNA]</scope>
    <source>
        <strain evidence="4 5">M1</strain>
    </source>
</reference>
<dbReference type="STRING" id="476652.DEAC_c19390"/>
<organism evidence="4 5">
    <name type="scientific">Desulfosporosinus acididurans</name>
    <dbReference type="NCBI Taxonomy" id="476652"/>
    <lineage>
        <taxon>Bacteria</taxon>
        <taxon>Bacillati</taxon>
        <taxon>Bacillota</taxon>
        <taxon>Clostridia</taxon>
        <taxon>Eubacteriales</taxon>
        <taxon>Desulfitobacteriaceae</taxon>
        <taxon>Desulfosporosinus</taxon>
    </lineage>
</organism>
<evidence type="ECO:0000256" key="1">
    <source>
        <dbReference type="SAM" id="MobiDB-lite"/>
    </source>
</evidence>
<dbReference type="RefSeq" id="WP_053006359.1">
    <property type="nucleotide sequence ID" value="NZ_LDZY01000006.1"/>
</dbReference>
<feature type="signal peptide" evidence="2">
    <location>
        <begin position="1"/>
        <end position="24"/>
    </location>
</feature>
<dbReference type="PATRIC" id="fig|476652.3.peg.2005"/>
<dbReference type="InterPro" id="IPR019606">
    <property type="entry name" value="GerMN"/>
</dbReference>
<proteinExistence type="predicted"/>
<comment type="caution">
    <text evidence="4">The sequence shown here is derived from an EMBL/GenBank/DDBJ whole genome shotgun (WGS) entry which is preliminary data.</text>
</comment>
<feature type="region of interest" description="Disordered" evidence="1">
    <location>
        <begin position="31"/>
        <end position="61"/>
    </location>
</feature>
<evidence type="ECO:0000259" key="3">
    <source>
        <dbReference type="SMART" id="SM00909"/>
    </source>
</evidence>
<dbReference type="Pfam" id="PF10646">
    <property type="entry name" value="Germane"/>
    <property type="match status" value="1"/>
</dbReference>
<dbReference type="Proteomes" id="UP000036356">
    <property type="component" value="Unassembled WGS sequence"/>
</dbReference>